<protein>
    <submittedName>
        <fullName evidence="1">Uncharacterized protein</fullName>
    </submittedName>
</protein>
<sequence length="450" mass="48238">MSTVSSVTASSVTLTTIKANNNNVGDNDPDTQGTSTVIASSSQQINSDTAVTTLIMTSTDSRLPNLSLEDVLNRSGIDDDAMVTLESEENDSEPSHNSVSMTQAETIKNGVEQIRNAIDSIEGSSSVVVEIETTNNVQTVTVRAADINTVYTQASAQTPGSPKTTQSNYLLLNNGWAYTKLQASPLDLPTGPSEQTSGDGWAIWRSLEDGVHEIQDAATGMWNRLTGLEVDISPKSPADVAGVLSFRTADVQISSKNTTTTSLQLSPEGVFTNTRSSLTTNGDLMPEVSFALHSISSAKGISNHFSAISQTAESQTAVVNNQQQLAEIAGDMFGAYRMLEDGMTLEMHFADGSVTRKLYLQIKDNPENLTINGQLYARQGNSAPDLLGDLMRMLTESGQSRGLEGQWLQGLTDAIRNSTERPPTPPVNEQHVANISSTEQKINSLPKIHV</sequence>
<dbReference type="Proteomes" id="UP000250079">
    <property type="component" value="Chromosome"/>
</dbReference>
<organism evidence="1 2">
    <name type="scientific">Granulosicoccus antarcticus IMCC3135</name>
    <dbReference type="NCBI Taxonomy" id="1192854"/>
    <lineage>
        <taxon>Bacteria</taxon>
        <taxon>Pseudomonadati</taxon>
        <taxon>Pseudomonadota</taxon>
        <taxon>Gammaproteobacteria</taxon>
        <taxon>Chromatiales</taxon>
        <taxon>Granulosicoccaceae</taxon>
        <taxon>Granulosicoccus</taxon>
    </lineage>
</organism>
<dbReference type="AlphaFoldDB" id="A0A2Z2NGT7"/>
<reference evidence="1 2" key="1">
    <citation type="submission" date="2016-12" db="EMBL/GenBank/DDBJ databases">
        <authorList>
            <person name="Song W.-J."/>
            <person name="Kurnit D.M."/>
        </authorList>
    </citation>
    <scope>NUCLEOTIDE SEQUENCE [LARGE SCALE GENOMIC DNA]</scope>
    <source>
        <strain evidence="1 2">IMCC3135</strain>
    </source>
</reference>
<evidence type="ECO:0000313" key="2">
    <source>
        <dbReference type="Proteomes" id="UP000250079"/>
    </source>
</evidence>
<keyword evidence="2" id="KW-1185">Reference proteome</keyword>
<accession>A0A2Z2NGT7</accession>
<dbReference type="EMBL" id="CP018632">
    <property type="protein sequence ID" value="ASJ70492.1"/>
    <property type="molecule type" value="Genomic_DNA"/>
</dbReference>
<dbReference type="KEGG" id="gai:IMCC3135_01890"/>
<proteinExistence type="predicted"/>
<gene>
    <name evidence="1" type="ORF">IMCC3135_01890</name>
</gene>
<name>A0A2Z2NGT7_9GAMM</name>
<evidence type="ECO:0000313" key="1">
    <source>
        <dbReference type="EMBL" id="ASJ70492.1"/>
    </source>
</evidence>